<dbReference type="GO" id="GO:0007059">
    <property type="term" value="P:chromosome segregation"/>
    <property type="evidence" value="ECO:0007669"/>
    <property type="project" value="InterPro"/>
</dbReference>
<evidence type="ECO:0000313" key="2">
    <source>
        <dbReference type="EMBL" id="API64785.1"/>
    </source>
</evidence>
<dbReference type="GO" id="GO:0000444">
    <property type="term" value="C:MIS12/MIND type complex"/>
    <property type="evidence" value="ECO:0007669"/>
    <property type="project" value="InterPro"/>
</dbReference>
<feature type="compositionally biased region" description="Acidic residues" evidence="1">
    <location>
        <begin position="386"/>
        <end position="398"/>
    </location>
</feature>
<dbReference type="EMBL" id="KY095852">
    <property type="protein sequence ID" value="API64785.1"/>
    <property type="molecule type" value="Genomic_DNA"/>
</dbReference>
<reference evidence="2" key="1">
    <citation type="submission" date="2016-11" db="EMBL/GenBank/DDBJ databases">
        <title>MtDNA analysis in Saccharomyces yeasts reveals revisions in 'Yeast genetic code' and suggests the evolutionary history of some species.</title>
        <authorList>
            <person name="Sulo P."/>
            <person name="Szaboova D."/>
            <person name="Szemes T."/>
        </authorList>
    </citation>
    <scope>NUCLEOTIDE SEQUENCE</scope>
    <source>
        <strain evidence="2">NRRL Y-63701</strain>
    </source>
</reference>
<organism evidence="2">
    <name type="scientific">Saccharomyces arboricola</name>
    <dbReference type="NCBI Taxonomy" id="706196"/>
    <lineage>
        <taxon>Eukaryota</taxon>
        <taxon>Fungi</taxon>
        <taxon>Dikarya</taxon>
        <taxon>Ascomycota</taxon>
        <taxon>Saccharomycotina</taxon>
        <taxon>Saccharomycetes</taxon>
        <taxon>Saccharomycetales</taxon>
        <taxon>Saccharomycetaceae</taxon>
        <taxon>Saccharomyces</taxon>
    </lineage>
</organism>
<dbReference type="InterPro" id="IPR018247">
    <property type="entry name" value="EF_Hand_1_Ca_BS"/>
</dbReference>
<feature type="compositionally biased region" description="Basic residues" evidence="1">
    <location>
        <begin position="226"/>
        <end position="236"/>
    </location>
</feature>
<protein>
    <submittedName>
        <fullName evidence="2">Dsn1p</fullName>
    </submittedName>
</protein>
<feature type="region of interest" description="Disordered" evidence="1">
    <location>
        <begin position="355"/>
        <end position="410"/>
    </location>
</feature>
<evidence type="ECO:0000256" key="1">
    <source>
        <dbReference type="SAM" id="MobiDB-lite"/>
    </source>
</evidence>
<dbReference type="Pfam" id="PF08202">
    <property type="entry name" value="MIS13"/>
    <property type="match status" value="1"/>
</dbReference>
<dbReference type="PROSITE" id="PS00018">
    <property type="entry name" value="EF_HAND_1"/>
    <property type="match status" value="1"/>
</dbReference>
<dbReference type="PANTHER" id="PTHR14778:SF2">
    <property type="entry name" value="KINETOCHORE-ASSOCIATED PROTEIN DSN1 HOMOLOG"/>
    <property type="match status" value="1"/>
</dbReference>
<name>A0A1L4AA70_9SACH</name>
<dbReference type="PANTHER" id="PTHR14778">
    <property type="entry name" value="KINETOCHORE-ASSOCIATED PROTEIN DSN1 HOMOLOG"/>
    <property type="match status" value="1"/>
</dbReference>
<dbReference type="GO" id="GO:0051301">
    <property type="term" value="P:cell division"/>
    <property type="evidence" value="ECO:0007669"/>
    <property type="project" value="InterPro"/>
</dbReference>
<gene>
    <name evidence="2" type="primary">DSN1</name>
</gene>
<dbReference type="InterPro" id="IPR013218">
    <property type="entry name" value="Dsn1/Mis13"/>
</dbReference>
<accession>A0A1L4AA70</accession>
<proteinExistence type="predicted"/>
<feature type="region of interest" description="Disordered" evidence="1">
    <location>
        <begin position="216"/>
        <end position="236"/>
    </location>
</feature>
<sequence>MSLEPTQTVSGTPPVMHQRTHKHVYPLRMETIPISEPDSKAALQSNEPTQEDEVEAQYFEGKQSVTNLSPDLKFKRHKNKHVQGFPTLGERLDNLQDIKKAKRVENFNSSAPIGDANHIEDASRNAIADVNTGAMPAPYMPYYYCYQPMNAPTPGMMPYLGSPMHSMMPNSSLQPFYSQQATIGGPDMTTPQNLSSSQHLLPAPQLFPYGTFHQRQQQPHYIQRTRERKKSIGTQRGRRLSMLASQGNGGSTIISPHKDIPEEDFYTVVGNASFFGKNLQMRQLFNWCLIRSLHKLELKAKSREEEAELNHQTKKSKLEPAKTETDYVDPKRLAMVIIKEFVDDLKKDHIAIDWEDEEKDQEEDGEKGLDNTESYDDTELRQLFQENDDDDDDNEMDYSEIQRSRHKFKERRKAMSNVPKKLLPNGKNVENTKNLSLLMGKVNAIKNEVKEWATTLDTSRPDLEWQELTSLSPQPQELGLDTEETDLSFTDIEAKLKTKVDDLRYQSHILNSHSLALNEITNSKLNKLNIETMRKISDETDDNHSQVINSQQLLKGLSLSFSKKLDV</sequence>
<feature type="compositionally biased region" description="Acidic residues" evidence="1">
    <location>
        <begin position="355"/>
        <end position="365"/>
    </location>
</feature>
<dbReference type="AlphaFoldDB" id="A0A1L4AA70"/>